<dbReference type="SUPFAM" id="SSF52343">
    <property type="entry name" value="Ferredoxin reductase-like, C-terminal NADP-linked domain"/>
    <property type="match status" value="1"/>
</dbReference>
<name>A0ABQ6BBQ9_9BRAD</name>
<dbReference type="InterPro" id="IPR001709">
    <property type="entry name" value="Flavoprot_Pyr_Nucl_cyt_Rdtase"/>
</dbReference>
<reference evidence="4" key="1">
    <citation type="journal article" date="2019" name="Int. J. Syst. Evol. Microbiol.">
        <title>The Global Catalogue of Microorganisms (GCM) 10K type strain sequencing project: providing services to taxonomists for standard genome sequencing and annotation.</title>
        <authorList>
            <consortium name="The Broad Institute Genomics Platform"/>
            <consortium name="The Broad Institute Genome Sequencing Center for Infectious Disease"/>
            <person name="Wu L."/>
            <person name="Ma J."/>
        </authorList>
    </citation>
    <scope>NUCLEOTIDE SEQUENCE [LARGE SCALE GENOMIC DNA]</scope>
    <source>
        <strain evidence="4">NBRC 102520</strain>
    </source>
</reference>
<dbReference type="EMBL" id="BSOW01000038">
    <property type="protein sequence ID" value="GLR90859.1"/>
    <property type="molecule type" value="Genomic_DNA"/>
</dbReference>
<comment type="caution">
    <text evidence="3">The sequence shown here is derived from an EMBL/GenBank/DDBJ whole genome shotgun (WGS) entry which is preliminary data.</text>
</comment>
<dbReference type="PANTHER" id="PTHR47354:SF5">
    <property type="entry name" value="PROTEIN RFBI"/>
    <property type="match status" value="1"/>
</dbReference>
<dbReference type="Gene3D" id="2.40.30.10">
    <property type="entry name" value="Translation factors"/>
    <property type="match status" value="1"/>
</dbReference>
<dbReference type="PROSITE" id="PS51384">
    <property type="entry name" value="FAD_FR"/>
    <property type="match status" value="1"/>
</dbReference>
<evidence type="ECO:0000313" key="4">
    <source>
        <dbReference type="Proteomes" id="UP001156905"/>
    </source>
</evidence>
<dbReference type="Proteomes" id="UP001156905">
    <property type="component" value="Unassembled WGS sequence"/>
</dbReference>
<dbReference type="Gene3D" id="3.40.50.80">
    <property type="entry name" value="Nucleotide-binding domain of ferredoxin-NADP reductase (FNR) module"/>
    <property type="match status" value="1"/>
</dbReference>
<dbReference type="CDD" id="cd06217">
    <property type="entry name" value="FNR_iron_sulfur_binding_3"/>
    <property type="match status" value="1"/>
</dbReference>
<evidence type="ECO:0000259" key="2">
    <source>
        <dbReference type="PROSITE" id="PS51384"/>
    </source>
</evidence>
<feature type="domain" description="FAD-binding FR-type" evidence="2">
    <location>
        <begin position="13"/>
        <end position="114"/>
    </location>
</feature>
<dbReference type="InterPro" id="IPR001433">
    <property type="entry name" value="OxRdtase_FAD/NAD-bd"/>
</dbReference>
<sequence>MTVIDTSALAERLEWQLAQVRDIVAETHRVKSFMLEPVNWTGHLPGQHIDIRLTAEDGYQAQRSYSIASPPEDKLLTVTVERVTDGEVSPYLLDELRVGDRLELRGPIARHFVWTSGSSGSLCLLAGGTGITPLMAMLRHRDRSSCRTPTVLIYSARSRGDIVYQNELDGMARNDTNLRVVYTLTREKAKDWAGHRGRVDRTLLATNCFPPAQNPAIYVCGPTAFVESASDFLVELGFDSLSIKTERFGPSGG</sequence>
<dbReference type="InterPro" id="IPR050415">
    <property type="entry name" value="MRET"/>
</dbReference>
<comment type="cofactor">
    <cofactor evidence="1">
        <name>[2Fe-2S] cluster</name>
        <dbReference type="ChEBI" id="CHEBI:190135"/>
    </cofactor>
</comment>
<gene>
    <name evidence="3" type="ORF">GCM10007857_75750</name>
</gene>
<dbReference type="Pfam" id="PF00175">
    <property type="entry name" value="NAD_binding_1"/>
    <property type="match status" value="1"/>
</dbReference>
<dbReference type="SUPFAM" id="SSF63380">
    <property type="entry name" value="Riboflavin synthase domain-like"/>
    <property type="match status" value="1"/>
</dbReference>
<dbReference type="PRINTS" id="PR00371">
    <property type="entry name" value="FPNCR"/>
</dbReference>
<dbReference type="InterPro" id="IPR017938">
    <property type="entry name" value="Riboflavin_synthase-like_b-brl"/>
</dbReference>
<dbReference type="Pfam" id="PF00970">
    <property type="entry name" value="FAD_binding_6"/>
    <property type="match status" value="1"/>
</dbReference>
<evidence type="ECO:0000313" key="3">
    <source>
        <dbReference type="EMBL" id="GLR90859.1"/>
    </source>
</evidence>
<dbReference type="InterPro" id="IPR008333">
    <property type="entry name" value="Cbr1-like_FAD-bd_dom"/>
</dbReference>
<dbReference type="InterPro" id="IPR017927">
    <property type="entry name" value="FAD-bd_FR_type"/>
</dbReference>
<proteinExistence type="predicted"/>
<organism evidence="3 4">
    <name type="scientific">Bradyrhizobium iriomotense</name>
    <dbReference type="NCBI Taxonomy" id="441950"/>
    <lineage>
        <taxon>Bacteria</taxon>
        <taxon>Pseudomonadati</taxon>
        <taxon>Pseudomonadota</taxon>
        <taxon>Alphaproteobacteria</taxon>
        <taxon>Hyphomicrobiales</taxon>
        <taxon>Nitrobacteraceae</taxon>
        <taxon>Bradyrhizobium</taxon>
    </lineage>
</organism>
<dbReference type="PANTHER" id="PTHR47354">
    <property type="entry name" value="NADH OXIDOREDUCTASE HCR"/>
    <property type="match status" value="1"/>
</dbReference>
<dbReference type="RefSeq" id="WP_284273927.1">
    <property type="nucleotide sequence ID" value="NZ_BSOW01000038.1"/>
</dbReference>
<evidence type="ECO:0000256" key="1">
    <source>
        <dbReference type="ARBA" id="ARBA00034078"/>
    </source>
</evidence>
<protein>
    <submittedName>
        <fullName evidence="3">Oxidoreductase</fullName>
    </submittedName>
</protein>
<keyword evidence="4" id="KW-1185">Reference proteome</keyword>
<accession>A0ABQ6BBQ9</accession>
<dbReference type="InterPro" id="IPR039261">
    <property type="entry name" value="FNR_nucleotide-bd"/>
</dbReference>
<dbReference type="PRINTS" id="PR00406">
    <property type="entry name" value="CYTB5RDTASE"/>
</dbReference>